<sequence>MKKLVLILLLGSALSACKKDEVVSFGQQTATRIQAELPSSTSTTRIARVYIGTAQVEYGVFSFAGDFIVVDGVRFNLNRLVSYEVFSSGSTPILNLYF</sequence>
<evidence type="ECO:0000313" key="3">
    <source>
        <dbReference type="Proteomes" id="UP000664628"/>
    </source>
</evidence>
<gene>
    <name evidence="2" type="ORF">J2I46_24235</name>
</gene>
<name>A0ABS3JNZ2_9BACT</name>
<accession>A0ABS3JNZ2</accession>
<reference evidence="2 3" key="1">
    <citation type="submission" date="2021-03" db="EMBL/GenBank/DDBJ databases">
        <title>Fibrella sp. HMF5405 genome sequencing and assembly.</title>
        <authorList>
            <person name="Kang H."/>
            <person name="Kim H."/>
            <person name="Bae S."/>
            <person name="Joh K."/>
        </authorList>
    </citation>
    <scope>NUCLEOTIDE SEQUENCE [LARGE SCALE GENOMIC DNA]</scope>
    <source>
        <strain evidence="2 3">HMF5405</strain>
    </source>
</reference>
<proteinExistence type="predicted"/>
<dbReference type="Proteomes" id="UP000664628">
    <property type="component" value="Unassembled WGS sequence"/>
</dbReference>
<keyword evidence="1" id="KW-0732">Signal</keyword>
<feature type="signal peptide" evidence="1">
    <location>
        <begin position="1"/>
        <end position="18"/>
    </location>
</feature>
<evidence type="ECO:0000313" key="2">
    <source>
        <dbReference type="EMBL" id="MBO0951715.1"/>
    </source>
</evidence>
<organism evidence="2 3">
    <name type="scientific">Fibrella forsythiae</name>
    <dbReference type="NCBI Taxonomy" id="2817061"/>
    <lineage>
        <taxon>Bacteria</taxon>
        <taxon>Pseudomonadati</taxon>
        <taxon>Bacteroidota</taxon>
        <taxon>Cytophagia</taxon>
        <taxon>Cytophagales</taxon>
        <taxon>Spirosomataceae</taxon>
        <taxon>Fibrella</taxon>
    </lineage>
</organism>
<evidence type="ECO:0000256" key="1">
    <source>
        <dbReference type="SAM" id="SignalP"/>
    </source>
</evidence>
<feature type="chain" id="PRO_5047093680" evidence="1">
    <location>
        <begin position="19"/>
        <end position="98"/>
    </location>
</feature>
<dbReference type="PROSITE" id="PS51257">
    <property type="entry name" value="PROKAR_LIPOPROTEIN"/>
    <property type="match status" value="1"/>
</dbReference>
<comment type="caution">
    <text evidence="2">The sequence shown here is derived from an EMBL/GenBank/DDBJ whole genome shotgun (WGS) entry which is preliminary data.</text>
</comment>
<dbReference type="RefSeq" id="WP_207331659.1">
    <property type="nucleotide sequence ID" value="NZ_JAFMYW010000008.1"/>
</dbReference>
<dbReference type="EMBL" id="JAFMYW010000008">
    <property type="protein sequence ID" value="MBO0951715.1"/>
    <property type="molecule type" value="Genomic_DNA"/>
</dbReference>
<protein>
    <submittedName>
        <fullName evidence="2">Uncharacterized protein</fullName>
    </submittedName>
</protein>
<keyword evidence="3" id="KW-1185">Reference proteome</keyword>